<name>A0AAD1U4T5_EUPCR</name>
<proteinExistence type="predicted"/>
<sequence>MKDKATLYKIKQDLVNKFGEQNINTINRVILDISYQLFDQDIIPYKKIFKMCCEKVQKGCGEISPSPRSSKRAFRKGQKNHNRNNSTNIEKVTDKLQNQMNDRYPSVRNTPQKGKLHDQRSNNKLQKIQAKLRSIEKYPIKDLAGLNMNNLPSLGGVKLQNSTIDIDPRKHQRRKNKSVLTTPLIQNGINNSLIVEKEETLPQRIKVNQSMAERHSPKMQYSTQYPQEIPKRRSKNLSVWDAMLLHDVKNYEKEQDLKKENDKNNQRKLKAFLDQQVNYKMDQSNFERLKEQKEHKSLVSHLSAFDRSQARRQVKLQKRMIDNSNYLLEASKSHEKKALKLNEKKQLERLFILNEIRKVSEEEQQRRIEQYKRENVEKEFLRSTILQKSQEKEMLLNSEKKEATQSMRDQIKQFDDAEKRYKDIFVAIDKKEQKIQQSYQKLQAGCRNLALAEVDKDKSLEDLVKKQNRQATKMREKYEHYLQKKKNKDLSDFKTYNALNLGIKNQKMTKNEFDKATTENYIVMKDMMEKMIRADEERNKKIKMQGELRQTLRKQMVEKKDQNERDFQYLNDKEFGINKQILLKMKRAKDVSLEDQQSLI</sequence>
<evidence type="ECO:0000313" key="4">
    <source>
        <dbReference type="Proteomes" id="UP001295684"/>
    </source>
</evidence>
<comment type="caution">
    <text evidence="3">The sequence shown here is derived from an EMBL/GenBank/DDBJ whole genome shotgun (WGS) entry which is preliminary data.</text>
</comment>
<evidence type="ECO:0000256" key="2">
    <source>
        <dbReference type="SAM" id="MobiDB-lite"/>
    </source>
</evidence>
<keyword evidence="1" id="KW-0175">Coiled coil</keyword>
<feature type="region of interest" description="Disordered" evidence="2">
    <location>
        <begin position="210"/>
        <end position="230"/>
    </location>
</feature>
<feature type="region of interest" description="Disordered" evidence="2">
    <location>
        <begin position="59"/>
        <end position="123"/>
    </location>
</feature>
<gene>
    <name evidence="3" type="ORF">ECRASSUSDP1_LOCUS3318</name>
</gene>
<protein>
    <submittedName>
        <fullName evidence="3">Uncharacterized protein</fullName>
    </submittedName>
</protein>
<reference evidence="3" key="1">
    <citation type="submission" date="2023-07" db="EMBL/GenBank/DDBJ databases">
        <authorList>
            <consortium name="AG Swart"/>
            <person name="Singh M."/>
            <person name="Singh A."/>
            <person name="Seah K."/>
            <person name="Emmerich C."/>
        </authorList>
    </citation>
    <scope>NUCLEOTIDE SEQUENCE</scope>
    <source>
        <strain evidence="3">DP1</strain>
    </source>
</reference>
<dbReference type="Proteomes" id="UP001295684">
    <property type="component" value="Unassembled WGS sequence"/>
</dbReference>
<feature type="coiled-coil region" evidence="1">
    <location>
        <begin position="359"/>
        <end position="420"/>
    </location>
</feature>
<organism evidence="3 4">
    <name type="scientific">Euplotes crassus</name>
    <dbReference type="NCBI Taxonomy" id="5936"/>
    <lineage>
        <taxon>Eukaryota</taxon>
        <taxon>Sar</taxon>
        <taxon>Alveolata</taxon>
        <taxon>Ciliophora</taxon>
        <taxon>Intramacronucleata</taxon>
        <taxon>Spirotrichea</taxon>
        <taxon>Hypotrichia</taxon>
        <taxon>Euplotida</taxon>
        <taxon>Euplotidae</taxon>
        <taxon>Moneuplotes</taxon>
    </lineage>
</organism>
<accession>A0AAD1U4T5</accession>
<dbReference type="EMBL" id="CAMPGE010003178">
    <property type="protein sequence ID" value="CAI2362001.1"/>
    <property type="molecule type" value="Genomic_DNA"/>
</dbReference>
<evidence type="ECO:0000313" key="3">
    <source>
        <dbReference type="EMBL" id="CAI2362001.1"/>
    </source>
</evidence>
<evidence type="ECO:0000256" key="1">
    <source>
        <dbReference type="SAM" id="Coils"/>
    </source>
</evidence>
<feature type="compositionally biased region" description="Basic residues" evidence="2">
    <location>
        <begin position="69"/>
        <end position="82"/>
    </location>
</feature>
<feature type="compositionally biased region" description="Polar residues" evidence="2">
    <location>
        <begin position="83"/>
        <end position="112"/>
    </location>
</feature>
<keyword evidence="4" id="KW-1185">Reference proteome</keyword>
<dbReference type="AlphaFoldDB" id="A0AAD1U4T5"/>